<dbReference type="InterPro" id="IPR002104">
    <property type="entry name" value="Integrase_catalytic"/>
</dbReference>
<keyword evidence="6" id="KW-1185">Reference proteome</keyword>
<dbReference type="PANTHER" id="PTHR30349:SF41">
    <property type="entry name" value="INTEGRASE_RECOMBINASE PROTEIN MJ0367-RELATED"/>
    <property type="match status" value="1"/>
</dbReference>
<reference evidence="6" key="1">
    <citation type="journal article" date="2019" name="Int. J. Syst. Evol. Microbiol.">
        <title>The Global Catalogue of Microorganisms (GCM) 10K type strain sequencing project: providing services to taxonomists for standard genome sequencing and annotation.</title>
        <authorList>
            <consortium name="The Broad Institute Genomics Platform"/>
            <consortium name="The Broad Institute Genome Sequencing Center for Infectious Disease"/>
            <person name="Wu L."/>
            <person name="Ma J."/>
        </authorList>
    </citation>
    <scope>NUCLEOTIDE SEQUENCE [LARGE SCALE GENOMIC DNA]</scope>
    <source>
        <strain evidence="6">JCM 17326</strain>
    </source>
</reference>
<dbReference type="PANTHER" id="PTHR30349">
    <property type="entry name" value="PHAGE INTEGRASE-RELATED"/>
    <property type="match status" value="1"/>
</dbReference>
<dbReference type="SUPFAM" id="SSF56349">
    <property type="entry name" value="DNA breaking-rejoining enzymes"/>
    <property type="match status" value="1"/>
</dbReference>
<dbReference type="InterPro" id="IPR011010">
    <property type="entry name" value="DNA_brk_join_enz"/>
</dbReference>
<keyword evidence="3" id="KW-0233">DNA recombination</keyword>
<organism evidence="5 6">
    <name type="scientific">Nonomuraea rosea</name>
    <dbReference type="NCBI Taxonomy" id="638574"/>
    <lineage>
        <taxon>Bacteria</taxon>
        <taxon>Bacillati</taxon>
        <taxon>Actinomycetota</taxon>
        <taxon>Actinomycetes</taxon>
        <taxon>Streptosporangiales</taxon>
        <taxon>Streptosporangiaceae</taxon>
        <taxon>Nonomuraea</taxon>
    </lineage>
</organism>
<dbReference type="Proteomes" id="UP001500630">
    <property type="component" value="Unassembled WGS sequence"/>
</dbReference>
<evidence type="ECO:0000259" key="4">
    <source>
        <dbReference type="PROSITE" id="PS51898"/>
    </source>
</evidence>
<accession>A0ABP7A3L2</accession>
<name>A0ABP7A3L2_9ACTN</name>
<evidence type="ECO:0000313" key="5">
    <source>
        <dbReference type="EMBL" id="GAA3624244.1"/>
    </source>
</evidence>
<gene>
    <name evidence="5" type="ORF">GCM10022419_132300</name>
</gene>
<evidence type="ECO:0000256" key="3">
    <source>
        <dbReference type="ARBA" id="ARBA00023172"/>
    </source>
</evidence>
<evidence type="ECO:0000256" key="1">
    <source>
        <dbReference type="ARBA" id="ARBA00008857"/>
    </source>
</evidence>
<dbReference type="InterPro" id="IPR013762">
    <property type="entry name" value="Integrase-like_cat_sf"/>
</dbReference>
<comment type="caution">
    <text evidence="5">The sequence shown here is derived from an EMBL/GenBank/DDBJ whole genome shotgun (WGS) entry which is preliminary data.</text>
</comment>
<feature type="domain" description="Tyr recombinase" evidence="4">
    <location>
        <begin position="437"/>
        <end position="636"/>
    </location>
</feature>
<dbReference type="Gene3D" id="1.10.443.10">
    <property type="entry name" value="Intergrase catalytic core"/>
    <property type="match status" value="1"/>
</dbReference>
<dbReference type="InterPro" id="IPR050090">
    <property type="entry name" value="Tyrosine_recombinase_XerCD"/>
</dbReference>
<proteinExistence type="inferred from homology"/>
<dbReference type="EMBL" id="BAABDQ010000073">
    <property type="protein sequence ID" value="GAA3624244.1"/>
    <property type="molecule type" value="Genomic_DNA"/>
</dbReference>
<evidence type="ECO:0000313" key="6">
    <source>
        <dbReference type="Proteomes" id="UP001500630"/>
    </source>
</evidence>
<comment type="similarity">
    <text evidence="1">Belongs to the 'phage' integrase family.</text>
</comment>
<protein>
    <submittedName>
        <fullName evidence="5">Tyrosine-type recombinase/integrase</fullName>
    </submittedName>
</protein>
<sequence length="762" mass="86011">MVRRAAGVVVTGTTLSPAAARLGLLGKLMAVVRPEFRAEEFAFDPADPVFGGGVCLVPSCERTARGQGLCTGHHDRWAAEGRPDLDSFAAATDSRWHKQQPLLCCRAPGCGRGVCRGGLCTRHAAAWQRAERPDLIAWLPAQPETQPPAGLVICLVGDCRLWVEKDIPFCRGHGATWKSNGRPDPEQFARGYAEIEVVPRNERVRLQGLSAQLKLEIQYALQRRSDERTVKVQPFVVMQVVRFLTSCPVTSLLDWPEEIWRQRIGRPAPKDSNPRALLIFARRQLEDLADVGGGWDTEYGRDIWRMHLLGFEGRRRLRFDQIPQPWLREPAKRWARWRISTGLCLEASRRAIAAIERFGQFLASATVNVTGLAEVNRPLLERYLADLQAEMGGSQRQGSHIGLLNSFFTAIRQHRWDETLPTTALFFVQDQPKRAERPPRALAEQVMAQVEHSGNLDRWGNDDYRLITVILIRCGLRISDALRLRFDCITSDADRAPYLRYFNHKMKREALVPIDEDLLRLIGQQRHRVADRWPSRPSGPAWLFPRPTKNVDGQAPISSSTYRLALYRWLQACDIRDEHGQPVHFTPHQWRHTLGTRMINRDVPQEVVRRILDHDSSQMTGHYARLHDTTVRRHWEAARKVNVAGQAVTLDPDGPLAEAAWAKQRLGRATQALANGYCGLPVQKTCPHANACLTCPMFITTPEFLPQHHSHRQQVVQIITAAEARGQTRLVEMNQQVLVNLDNIITSLTDDNTAEEAAADAG</sequence>
<dbReference type="Pfam" id="PF00589">
    <property type="entry name" value="Phage_integrase"/>
    <property type="match status" value="1"/>
</dbReference>
<dbReference type="PROSITE" id="PS51898">
    <property type="entry name" value="TYR_RECOMBINASE"/>
    <property type="match status" value="1"/>
</dbReference>
<evidence type="ECO:0000256" key="2">
    <source>
        <dbReference type="ARBA" id="ARBA00023125"/>
    </source>
</evidence>
<keyword evidence="2" id="KW-0238">DNA-binding</keyword>